<evidence type="ECO:0000313" key="4">
    <source>
        <dbReference type="Proteomes" id="UP001500908"/>
    </source>
</evidence>
<feature type="transmembrane region" description="Helical" evidence="2">
    <location>
        <begin position="183"/>
        <end position="201"/>
    </location>
</feature>
<keyword evidence="2" id="KW-0472">Membrane</keyword>
<reference evidence="4" key="1">
    <citation type="journal article" date="2019" name="Int. J. Syst. Evol. Microbiol.">
        <title>The Global Catalogue of Microorganisms (GCM) 10K type strain sequencing project: providing services to taxonomists for standard genome sequencing and annotation.</title>
        <authorList>
            <consortium name="The Broad Institute Genomics Platform"/>
            <consortium name="The Broad Institute Genome Sequencing Center for Infectious Disease"/>
            <person name="Wu L."/>
            <person name="Ma J."/>
        </authorList>
    </citation>
    <scope>NUCLEOTIDE SEQUENCE [LARGE SCALE GENOMIC DNA]</scope>
    <source>
        <strain evidence="4">JCM 17137</strain>
    </source>
</reference>
<feature type="compositionally biased region" description="Pro residues" evidence="1">
    <location>
        <begin position="316"/>
        <end position="326"/>
    </location>
</feature>
<dbReference type="RefSeq" id="WP_344969370.1">
    <property type="nucleotide sequence ID" value="NZ_BAABDD010000006.1"/>
</dbReference>
<feature type="transmembrane region" description="Helical" evidence="2">
    <location>
        <begin position="285"/>
        <end position="302"/>
    </location>
</feature>
<accession>A0ABP7FEU7</accession>
<sequence>MTTTPSPPAAESEITATRLPTPSRSRRMQNRYDRSRIVLLLGEYWRILADLSAVESTVEDHPQSWSRIAQTRRCLDVARDGLDRRRPDTLAIAAYLSLADRLLLWLLPDDKLAARCAATLTSLDSTDTPSLAGVTTALRSASDSKASREQRCVALEAALQAHHAFTERQAIEDGLQVRRLQHLIAYSSLLILLVWGVAPMISPFPGGASYPGALILAGSIVLVGAMGGLFSRLLHVRDAYTSLLTYRTDMLKLALSLLVGGMAALVLQLLVSWQVITIFQVDNPGTVYLVAFAAGFSEKYFLRLLRMPRSSTSAGPAPPPDGPAQPPAGSGPA</sequence>
<name>A0ABP7FEU7_9ACTN</name>
<protein>
    <submittedName>
        <fullName evidence="3">Uncharacterized protein</fullName>
    </submittedName>
</protein>
<keyword evidence="2" id="KW-1133">Transmembrane helix</keyword>
<feature type="region of interest" description="Disordered" evidence="1">
    <location>
        <begin position="1"/>
        <end position="27"/>
    </location>
</feature>
<feature type="compositionally biased region" description="Polar residues" evidence="1">
    <location>
        <begin position="14"/>
        <end position="23"/>
    </location>
</feature>
<feature type="region of interest" description="Disordered" evidence="1">
    <location>
        <begin position="310"/>
        <end position="333"/>
    </location>
</feature>
<gene>
    <name evidence="3" type="ORF">GCM10022402_17510</name>
</gene>
<evidence type="ECO:0000256" key="1">
    <source>
        <dbReference type="SAM" id="MobiDB-lite"/>
    </source>
</evidence>
<feature type="transmembrane region" description="Helical" evidence="2">
    <location>
        <begin position="213"/>
        <end position="234"/>
    </location>
</feature>
<comment type="caution">
    <text evidence="3">The sequence shown here is derived from an EMBL/GenBank/DDBJ whole genome shotgun (WGS) entry which is preliminary data.</text>
</comment>
<feature type="transmembrane region" description="Helical" evidence="2">
    <location>
        <begin position="255"/>
        <end position="279"/>
    </location>
</feature>
<organism evidence="3 4">
    <name type="scientific">Salinactinospora qingdaonensis</name>
    <dbReference type="NCBI Taxonomy" id="702744"/>
    <lineage>
        <taxon>Bacteria</taxon>
        <taxon>Bacillati</taxon>
        <taxon>Actinomycetota</taxon>
        <taxon>Actinomycetes</taxon>
        <taxon>Streptosporangiales</taxon>
        <taxon>Nocardiopsidaceae</taxon>
        <taxon>Salinactinospora</taxon>
    </lineage>
</organism>
<evidence type="ECO:0000313" key="3">
    <source>
        <dbReference type="EMBL" id="GAA3738087.1"/>
    </source>
</evidence>
<evidence type="ECO:0000256" key="2">
    <source>
        <dbReference type="SAM" id="Phobius"/>
    </source>
</evidence>
<dbReference type="EMBL" id="BAABDD010000006">
    <property type="protein sequence ID" value="GAA3738087.1"/>
    <property type="molecule type" value="Genomic_DNA"/>
</dbReference>
<keyword evidence="4" id="KW-1185">Reference proteome</keyword>
<dbReference type="Proteomes" id="UP001500908">
    <property type="component" value="Unassembled WGS sequence"/>
</dbReference>
<proteinExistence type="predicted"/>
<keyword evidence="2" id="KW-0812">Transmembrane</keyword>